<sequence length="23" mass="2634">MCCYNSKFYLLFIFVSVTPTGSL</sequence>
<reference evidence="1" key="2">
    <citation type="journal article" date="2015" name="Fish Shellfish Immunol.">
        <title>Early steps in the European eel (Anguilla anguilla)-Vibrio vulnificus interaction in the gills: Role of the RtxA13 toxin.</title>
        <authorList>
            <person name="Callol A."/>
            <person name="Pajuelo D."/>
            <person name="Ebbesson L."/>
            <person name="Teles M."/>
            <person name="MacKenzie S."/>
            <person name="Amaro C."/>
        </authorList>
    </citation>
    <scope>NUCLEOTIDE SEQUENCE</scope>
</reference>
<dbReference type="AlphaFoldDB" id="A0A0E9UXK8"/>
<proteinExistence type="predicted"/>
<reference evidence="1" key="1">
    <citation type="submission" date="2014-11" db="EMBL/GenBank/DDBJ databases">
        <authorList>
            <person name="Amaro Gonzalez C."/>
        </authorList>
    </citation>
    <scope>NUCLEOTIDE SEQUENCE</scope>
</reference>
<accession>A0A0E9UXK8</accession>
<evidence type="ECO:0000313" key="1">
    <source>
        <dbReference type="EMBL" id="JAH70609.1"/>
    </source>
</evidence>
<organism evidence="1">
    <name type="scientific">Anguilla anguilla</name>
    <name type="common">European freshwater eel</name>
    <name type="synonym">Muraena anguilla</name>
    <dbReference type="NCBI Taxonomy" id="7936"/>
    <lineage>
        <taxon>Eukaryota</taxon>
        <taxon>Metazoa</taxon>
        <taxon>Chordata</taxon>
        <taxon>Craniata</taxon>
        <taxon>Vertebrata</taxon>
        <taxon>Euteleostomi</taxon>
        <taxon>Actinopterygii</taxon>
        <taxon>Neopterygii</taxon>
        <taxon>Teleostei</taxon>
        <taxon>Anguilliformes</taxon>
        <taxon>Anguillidae</taxon>
        <taxon>Anguilla</taxon>
    </lineage>
</organism>
<dbReference type="EMBL" id="GBXM01037968">
    <property type="protein sequence ID" value="JAH70609.1"/>
    <property type="molecule type" value="Transcribed_RNA"/>
</dbReference>
<protein>
    <submittedName>
        <fullName evidence="1">Uncharacterized protein</fullName>
    </submittedName>
</protein>
<name>A0A0E9UXK8_ANGAN</name>